<feature type="signal peptide" evidence="1">
    <location>
        <begin position="1"/>
        <end position="23"/>
    </location>
</feature>
<comment type="caution">
    <text evidence="2">The sequence shown here is derived from an EMBL/GenBank/DDBJ whole genome shotgun (WGS) entry which is preliminary data.</text>
</comment>
<evidence type="ECO:0000313" key="2">
    <source>
        <dbReference type="EMBL" id="MBD8047544.1"/>
    </source>
</evidence>
<keyword evidence="3" id="KW-1185">Reference proteome</keyword>
<protein>
    <recommendedName>
        <fullName evidence="4">DUF4352 domain-containing protein</fullName>
    </recommendedName>
</protein>
<gene>
    <name evidence="2" type="ORF">H9637_10920</name>
</gene>
<evidence type="ECO:0008006" key="4">
    <source>
        <dbReference type="Google" id="ProtNLM"/>
    </source>
</evidence>
<proteinExistence type="predicted"/>
<organism evidence="2 3">
    <name type="scientific">Clostridium faecium</name>
    <dbReference type="NCBI Taxonomy" id="2762223"/>
    <lineage>
        <taxon>Bacteria</taxon>
        <taxon>Bacillati</taxon>
        <taxon>Bacillota</taxon>
        <taxon>Clostridia</taxon>
        <taxon>Eubacteriales</taxon>
        <taxon>Clostridiaceae</taxon>
        <taxon>Clostridium</taxon>
    </lineage>
</organism>
<sequence length="200" mass="22802">MKKIASILLIITLIFSVSGCSHEENLETEKNNQVSEINNNIKKEESPKIKEIQKGETITLNDYCEFTINDINFGKTISPSNPKGLYTFYESKDEKEILLDSVIEVKSLLSEEKMAEEFLEVKVLHNNKYEYGVNSSIEYDDGSDFTYTNITPIGPSSNGMLHFIALVPKNVENDNKPLVIMIKANNEEFKYNIRQSSMEN</sequence>
<evidence type="ECO:0000256" key="1">
    <source>
        <dbReference type="SAM" id="SignalP"/>
    </source>
</evidence>
<feature type="chain" id="PRO_5046700066" description="DUF4352 domain-containing protein" evidence="1">
    <location>
        <begin position="24"/>
        <end position="200"/>
    </location>
</feature>
<dbReference type="EMBL" id="JACSQB010000079">
    <property type="protein sequence ID" value="MBD8047544.1"/>
    <property type="molecule type" value="Genomic_DNA"/>
</dbReference>
<dbReference type="Proteomes" id="UP000627166">
    <property type="component" value="Unassembled WGS sequence"/>
</dbReference>
<keyword evidence="1" id="KW-0732">Signal</keyword>
<dbReference type="PROSITE" id="PS51257">
    <property type="entry name" value="PROKAR_LIPOPROTEIN"/>
    <property type="match status" value="1"/>
</dbReference>
<accession>A0ABR8YUK8</accession>
<dbReference type="RefSeq" id="WP_191740511.1">
    <property type="nucleotide sequence ID" value="NZ_JACSQB010000079.1"/>
</dbReference>
<reference evidence="2 3" key="1">
    <citation type="submission" date="2020-08" db="EMBL/GenBank/DDBJ databases">
        <title>A Genomic Blueprint of the Chicken Gut Microbiome.</title>
        <authorList>
            <person name="Gilroy R."/>
            <person name="Ravi A."/>
            <person name="Getino M."/>
            <person name="Pursley I."/>
            <person name="Horton D.L."/>
            <person name="Alikhan N.-F."/>
            <person name="Baker D."/>
            <person name="Gharbi K."/>
            <person name="Hall N."/>
            <person name="Watson M."/>
            <person name="Adriaenssens E.M."/>
            <person name="Foster-Nyarko E."/>
            <person name="Jarju S."/>
            <person name="Secka A."/>
            <person name="Antonio M."/>
            <person name="Oren A."/>
            <person name="Chaudhuri R."/>
            <person name="La Ragione R.M."/>
            <person name="Hildebrand F."/>
            <person name="Pallen M.J."/>
        </authorList>
    </citation>
    <scope>NUCLEOTIDE SEQUENCE [LARGE SCALE GENOMIC DNA]</scope>
    <source>
        <strain evidence="2 3">N37</strain>
    </source>
</reference>
<evidence type="ECO:0000313" key="3">
    <source>
        <dbReference type="Proteomes" id="UP000627166"/>
    </source>
</evidence>
<name>A0ABR8YUK8_9CLOT</name>